<keyword evidence="1" id="KW-0378">Hydrolase</keyword>
<sequence length="281" mass="30515">MSTARRVLVLHGFTQNASIFSKRLGALRKQAKDVEMVFLDGPHILEYADIPGDPTALGGASTSLEDPSLIPRAWWRWKPDSQKAEGLEETLVFLRDRLNVERFDGVMGFSQGAALAGLLSALCPHDSKQQLEHPERYPPFLVDGQPPHPPFKFCVAVSGFKLLDSLSHEIFSSGYSTPTLHVLGKTDIVVTEERSNMLLEVSRNQRLETHEGGHFVPTKSNWGRFLAEFLRSAPSPDIPSPSAIKAAESASSSAAPSGRATPVTGEQEQGGSANGKFVASL</sequence>
<keyword evidence="5" id="KW-1185">Reference proteome</keyword>
<dbReference type="Gene3D" id="3.40.50.1820">
    <property type="entry name" value="alpha/beta hydrolase"/>
    <property type="match status" value="1"/>
</dbReference>
<dbReference type="AlphaFoldDB" id="A0A8H5GIG7"/>
<accession>A0A8H5GIG7</accession>
<dbReference type="Proteomes" id="UP000559256">
    <property type="component" value="Unassembled WGS sequence"/>
</dbReference>
<proteinExistence type="predicted"/>
<name>A0A8H5GIG7_9AGAR</name>
<evidence type="ECO:0000313" key="4">
    <source>
        <dbReference type="EMBL" id="KAF5365325.1"/>
    </source>
</evidence>
<dbReference type="InterPro" id="IPR029058">
    <property type="entry name" value="AB_hydrolase_fold"/>
</dbReference>
<dbReference type="OrthoDB" id="2094269at2759"/>
<dbReference type="InterPro" id="IPR005645">
    <property type="entry name" value="FSH-like_dom"/>
</dbReference>
<feature type="compositionally biased region" description="Low complexity" evidence="2">
    <location>
        <begin position="237"/>
        <end position="262"/>
    </location>
</feature>
<evidence type="ECO:0000256" key="2">
    <source>
        <dbReference type="SAM" id="MobiDB-lite"/>
    </source>
</evidence>
<dbReference type="GO" id="GO:0005737">
    <property type="term" value="C:cytoplasm"/>
    <property type="evidence" value="ECO:0007669"/>
    <property type="project" value="TreeGrafter"/>
</dbReference>
<dbReference type="EMBL" id="JAACJM010000028">
    <property type="protein sequence ID" value="KAF5365325.1"/>
    <property type="molecule type" value="Genomic_DNA"/>
</dbReference>
<dbReference type="PANTHER" id="PTHR48070:SF6">
    <property type="entry name" value="ESTERASE OVCA2"/>
    <property type="match status" value="1"/>
</dbReference>
<evidence type="ECO:0000259" key="3">
    <source>
        <dbReference type="Pfam" id="PF03959"/>
    </source>
</evidence>
<comment type="caution">
    <text evidence="4">The sequence shown here is derived from an EMBL/GenBank/DDBJ whole genome shotgun (WGS) entry which is preliminary data.</text>
</comment>
<dbReference type="Pfam" id="PF03959">
    <property type="entry name" value="FSH1"/>
    <property type="match status" value="1"/>
</dbReference>
<reference evidence="4 5" key="1">
    <citation type="journal article" date="2020" name="ISME J.">
        <title>Uncovering the hidden diversity of litter-decomposition mechanisms in mushroom-forming fungi.</title>
        <authorList>
            <person name="Floudas D."/>
            <person name="Bentzer J."/>
            <person name="Ahren D."/>
            <person name="Johansson T."/>
            <person name="Persson P."/>
            <person name="Tunlid A."/>
        </authorList>
    </citation>
    <scope>NUCLEOTIDE SEQUENCE [LARGE SCALE GENOMIC DNA]</scope>
    <source>
        <strain evidence="4 5">CBS 291.85</strain>
    </source>
</reference>
<feature type="domain" description="Serine hydrolase" evidence="3">
    <location>
        <begin position="1"/>
        <end position="222"/>
    </location>
</feature>
<dbReference type="InterPro" id="IPR050593">
    <property type="entry name" value="LovG"/>
</dbReference>
<evidence type="ECO:0000256" key="1">
    <source>
        <dbReference type="ARBA" id="ARBA00022801"/>
    </source>
</evidence>
<dbReference type="SUPFAM" id="SSF53474">
    <property type="entry name" value="alpha/beta-Hydrolases"/>
    <property type="match status" value="1"/>
</dbReference>
<dbReference type="GO" id="GO:0005634">
    <property type="term" value="C:nucleus"/>
    <property type="evidence" value="ECO:0007669"/>
    <property type="project" value="TreeGrafter"/>
</dbReference>
<feature type="region of interest" description="Disordered" evidence="2">
    <location>
        <begin position="237"/>
        <end position="281"/>
    </location>
</feature>
<gene>
    <name evidence="4" type="ORF">D9758_005416</name>
</gene>
<protein>
    <recommendedName>
        <fullName evidence="3">Serine hydrolase domain-containing protein</fullName>
    </recommendedName>
</protein>
<dbReference type="GO" id="GO:0016787">
    <property type="term" value="F:hydrolase activity"/>
    <property type="evidence" value="ECO:0007669"/>
    <property type="project" value="UniProtKB-KW"/>
</dbReference>
<organism evidence="4 5">
    <name type="scientific">Tetrapyrgos nigripes</name>
    <dbReference type="NCBI Taxonomy" id="182062"/>
    <lineage>
        <taxon>Eukaryota</taxon>
        <taxon>Fungi</taxon>
        <taxon>Dikarya</taxon>
        <taxon>Basidiomycota</taxon>
        <taxon>Agaricomycotina</taxon>
        <taxon>Agaricomycetes</taxon>
        <taxon>Agaricomycetidae</taxon>
        <taxon>Agaricales</taxon>
        <taxon>Marasmiineae</taxon>
        <taxon>Marasmiaceae</taxon>
        <taxon>Tetrapyrgos</taxon>
    </lineage>
</organism>
<dbReference type="PANTHER" id="PTHR48070">
    <property type="entry name" value="ESTERASE OVCA2"/>
    <property type="match status" value="1"/>
</dbReference>
<evidence type="ECO:0000313" key="5">
    <source>
        <dbReference type="Proteomes" id="UP000559256"/>
    </source>
</evidence>